<sequence>MCSVRTLHFEVQCSNNYSCNITDFMCLFQARFIFIKKEIFGITQVNHIKKIYSVTFKSENSTEQMNFFQKKYTDRQLIHLPDETKIGITVREPRPPATTVTLHPIPFETPLDEIANIVTKQQWGKLLRQRFGHYRDFPEFHNSYLHLLIENIKEENIPEEITINEKPVEIIIPRRERNKCNYCKTIRHTIQQYPKRNARPSQSTQMGPGNSYRNALLGKSSKKIKSTNPQDESTKLPHKNQITKEAVLKPSTTQQKPRKPAQKAMMWKQNSSQEGEQSDNVVNRNNNIMETDSETSTAEAGTLFEQILGA</sequence>
<evidence type="ECO:0000313" key="3">
    <source>
        <dbReference type="Proteomes" id="UP001642483"/>
    </source>
</evidence>
<feature type="compositionally biased region" description="Polar residues" evidence="1">
    <location>
        <begin position="191"/>
        <end position="213"/>
    </location>
</feature>
<keyword evidence="3" id="KW-1185">Reference proteome</keyword>
<comment type="caution">
    <text evidence="2">The sequence shown here is derived from an EMBL/GenBank/DDBJ whole genome shotgun (WGS) entry which is preliminary data.</text>
</comment>
<dbReference type="Proteomes" id="UP001642483">
    <property type="component" value="Unassembled WGS sequence"/>
</dbReference>
<name>A0ABP0FZU4_CLALP</name>
<evidence type="ECO:0000256" key="1">
    <source>
        <dbReference type="SAM" id="MobiDB-lite"/>
    </source>
</evidence>
<reference evidence="2 3" key="1">
    <citation type="submission" date="2024-02" db="EMBL/GenBank/DDBJ databases">
        <authorList>
            <person name="Daric V."/>
            <person name="Darras S."/>
        </authorList>
    </citation>
    <scope>NUCLEOTIDE SEQUENCE [LARGE SCALE GENOMIC DNA]</scope>
</reference>
<gene>
    <name evidence="2" type="ORF">CVLEPA_LOCUS16257</name>
</gene>
<feature type="region of interest" description="Disordered" evidence="1">
    <location>
        <begin position="191"/>
        <end position="282"/>
    </location>
</feature>
<organism evidence="2 3">
    <name type="scientific">Clavelina lepadiformis</name>
    <name type="common">Light-bulb sea squirt</name>
    <name type="synonym">Ascidia lepadiformis</name>
    <dbReference type="NCBI Taxonomy" id="159417"/>
    <lineage>
        <taxon>Eukaryota</taxon>
        <taxon>Metazoa</taxon>
        <taxon>Chordata</taxon>
        <taxon>Tunicata</taxon>
        <taxon>Ascidiacea</taxon>
        <taxon>Aplousobranchia</taxon>
        <taxon>Clavelinidae</taxon>
        <taxon>Clavelina</taxon>
    </lineage>
</organism>
<proteinExistence type="predicted"/>
<accession>A0ABP0FZU4</accession>
<dbReference type="EMBL" id="CAWYQH010000099">
    <property type="protein sequence ID" value="CAK8685102.1"/>
    <property type="molecule type" value="Genomic_DNA"/>
</dbReference>
<feature type="compositionally biased region" description="Polar residues" evidence="1">
    <location>
        <begin position="268"/>
        <end position="282"/>
    </location>
</feature>
<protein>
    <submittedName>
        <fullName evidence="2">Uncharacterized protein</fullName>
    </submittedName>
</protein>
<evidence type="ECO:0000313" key="2">
    <source>
        <dbReference type="EMBL" id="CAK8685102.1"/>
    </source>
</evidence>